<evidence type="ECO:0000256" key="5">
    <source>
        <dbReference type="ARBA" id="ARBA00022679"/>
    </source>
</evidence>
<comment type="caution">
    <text evidence="9">The sequence shown here is derived from an EMBL/GenBank/DDBJ whole genome shotgun (WGS) entry which is preliminary data.</text>
</comment>
<name>A0A934HY63_9CLOT</name>
<comment type="subcellular location">
    <subcellularLocation>
        <location evidence="1">Cytoplasm</location>
    </subcellularLocation>
</comment>
<dbReference type="Pfam" id="PF03610">
    <property type="entry name" value="EIIA-man"/>
    <property type="match status" value="1"/>
</dbReference>
<evidence type="ECO:0000313" key="9">
    <source>
        <dbReference type="EMBL" id="MBI6872545.1"/>
    </source>
</evidence>
<dbReference type="PANTHER" id="PTHR33799:SF1">
    <property type="entry name" value="PTS SYSTEM MANNOSE-SPECIFIC EIIAB COMPONENT-RELATED"/>
    <property type="match status" value="1"/>
</dbReference>
<gene>
    <name evidence="9" type="ORF">I6U51_07445</name>
</gene>
<reference evidence="9" key="1">
    <citation type="submission" date="2020-12" db="EMBL/GenBank/DDBJ databases">
        <title>Clostridium thailandense sp. nov., a novel acetogenic bacterium isolated from peat land soil in Thailand.</title>
        <authorList>
            <person name="Chaikitkaew S."/>
            <person name="Birkeland N.K."/>
        </authorList>
    </citation>
    <scope>NUCLEOTIDE SEQUENCE</scope>
    <source>
        <strain evidence="9">DSM 17425</strain>
    </source>
</reference>
<dbReference type="GO" id="GO:0009401">
    <property type="term" value="P:phosphoenolpyruvate-dependent sugar phosphotransferase system"/>
    <property type="evidence" value="ECO:0007669"/>
    <property type="project" value="UniProtKB-KW"/>
</dbReference>
<accession>A0A934HY63</accession>
<dbReference type="Gene3D" id="3.40.50.510">
    <property type="entry name" value="Phosphotransferase system, mannose-type IIA component"/>
    <property type="match status" value="1"/>
</dbReference>
<dbReference type="EMBL" id="JAEEGB010000007">
    <property type="protein sequence ID" value="MBI6872545.1"/>
    <property type="molecule type" value="Genomic_DNA"/>
</dbReference>
<feature type="domain" description="PTS EIIA type-4" evidence="8">
    <location>
        <begin position="1"/>
        <end position="124"/>
    </location>
</feature>
<evidence type="ECO:0000313" key="10">
    <source>
        <dbReference type="Proteomes" id="UP000622687"/>
    </source>
</evidence>
<proteinExistence type="predicted"/>
<dbReference type="PROSITE" id="PS51096">
    <property type="entry name" value="PTS_EIIA_TYPE_4"/>
    <property type="match status" value="1"/>
</dbReference>
<dbReference type="Proteomes" id="UP000622687">
    <property type="component" value="Unassembled WGS sequence"/>
</dbReference>
<keyword evidence="7" id="KW-0418">Kinase</keyword>
<dbReference type="InterPro" id="IPR036662">
    <property type="entry name" value="PTS_EIIA_man-typ_sf"/>
</dbReference>
<keyword evidence="6" id="KW-0598">Phosphotransferase system</keyword>
<keyword evidence="4 9" id="KW-0762">Sugar transport</keyword>
<dbReference type="GO" id="GO:0016301">
    <property type="term" value="F:kinase activity"/>
    <property type="evidence" value="ECO:0007669"/>
    <property type="project" value="UniProtKB-KW"/>
</dbReference>
<sequence>MTGIVVSGHGNFASGILSSLELIAGKQKNVIGVDFTIKDNIESLQNKLENAAKELSSCEGILFLTDIAGGSPFRICALLCQELKNSRVVAGTNVGMILEISLSREGISIEELKNMALQSGINAVKAFETREKKQVNNNGI</sequence>
<dbReference type="GO" id="GO:0016020">
    <property type="term" value="C:membrane"/>
    <property type="evidence" value="ECO:0007669"/>
    <property type="project" value="InterPro"/>
</dbReference>
<dbReference type="PANTHER" id="PTHR33799">
    <property type="entry name" value="PTS PERMEASE-RELATED-RELATED"/>
    <property type="match status" value="1"/>
</dbReference>
<evidence type="ECO:0000256" key="7">
    <source>
        <dbReference type="ARBA" id="ARBA00022777"/>
    </source>
</evidence>
<dbReference type="InterPro" id="IPR033887">
    <property type="entry name" value="PTS_IIA_man"/>
</dbReference>
<evidence type="ECO:0000256" key="2">
    <source>
        <dbReference type="ARBA" id="ARBA00022448"/>
    </source>
</evidence>
<keyword evidence="2" id="KW-0813">Transport</keyword>
<keyword evidence="10" id="KW-1185">Reference proteome</keyword>
<keyword evidence="3" id="KW-0963">Cytoplasm</keyword>
<organism evidence="9 10">
    <name type="scientific">Clostridium aciditolerans</name>
    <dbReference type="NCBI Taxonomy" id="339861"/>
    <lineage>
        <taxon>Bacteria</taxon>
        <taxon>Bacillati</taxon>
        <taxon>Bacillota</taxon>
        <taxon>Clostridia</taxon>
        <taxon>Eubacteriales</taxon>
        <taxon>Clostridiaceae</taxon>
        <taxon>Clostridium</taxon>
    </lineage>
</organism>
<evidence type="ECO:0000256" key="4">
    <source>
        <dbReference type="ARBA" id="ARBA00022597"/>
    </source>
</evidence>
<dbReference type="InterPro" id="IPR004701">
    <property type="entry name" value="PTS_EIIA_man-typ"/>
</dbReference>
<evidence type="ECO:0000259" key="8">
    <source>
        <dbReference type="PROSITE" id="PS51096"/>
    </source>
</evidence>
<evidence type="ECO:0000256" key="3">
    <source>
        <dbReference type="ARBA" id="ARBA00022490"/>
    </source>
</evidence>
<evidence type="ECO:0000256" key="1">
    <source>
        <dbReference type="ARBA" id="ARBA00004496"/>
    </source>
</evidence>
<dbReference type="AlphaFoldDB" id="A0A934HY63"/>
<dbReference type="CDD" id="cd00006">
    <property type="entry name" value="PTS_IIA_man"/>
    <property type="match status" value="1"/>
</dbReference>
<dbReference type="GO" id="GO:0005737">
    <property type="term" value="C:cytoplasm"/>
    <property type="evidence" value="ECO:0007669"/>
    <property type="project" value="UniProtKB-SubCell"/>
</dbReference>
<dbReference type="SUPFAM" id="SSF53062">
    <property type="entry name" value="PTS system fructose IIA component-like"/>
    <property type="match status" value="1"/>
</dbReference>
<dbReference type="NCBIfam" id="NF040761">
    <property type="entry name" value="AgaF"/>
    <property type="match status" value="1"/>
</dbReference>
<keyword evidence="5" id="KW-0808">Transferase</keyword>
<evidence type="ECO:0000256" key="6">
    <source>
        <dbReference type="ARBA" id="ARBA00022683"/>
    </source>
</evidence>
<protein>
    <submittedName>
        <fullName evidence="9">PTS sugar transporter subunit IIA</fullName>
    </submittedName>
</protein>
<dbReference type="RefSeq" id="WP_211142048.1">
    <property type="nucleotide sequence ID" value="NZ_JAEEGB010000007.1"/>
</dbReference>
<dbReference type="InterPro" id="IPR051471">
    <property type="entry name" value="Bacterial_PTS_sugar_comp"/>
</dbReference>